<organism evidence="1 2">
    <name type="scientific">Lujinxingia litoralis</name>
    <dbReference type="NCBI Taxonomy" id="2211119"/>
    <lineage>
        <taxon>Bacteria</taxon>
        <taxon>Deltaproteobacteria</taxon>
        <taxon>Bradymonadales</taxon>
        <taxon>Lujinxingiaceae</taxon>
        <taxon>Lujinxingia</taxon>
    </lineage>
</organism>
<sequence>MKKARDAPVVSRAFFMACIWFDKRAAGWLPSKASVRSFIHVASGGAPVAGHVEREAPKVSGVLSTYAE</sequence>
<proteinExistence type="predicted"/>
<dbReference type="Proteomes" id="UP000249169">
    <property type="component" value="Unassembled WGS sequence"/>
</dbReference>
<dbReference type="EMBL" id="QHKO01000002">
    <property type="protein sequence ID" value="RAL23803.1"/>
    <property type="molecule type" value="Genomic_DNA"/>
</dbReference>
<accession>A0A328C7G3</accession>
<protein>
    <submittedName>
        <fullName evidence="1">Uncharacterized protein</fullName>
    </submittedName>
</protein>
<evidence type="ECO:0000313" key="2">
    <source>
        <dbReference type="Proteomes" id="UP000249169"/>
    </source>
</evidence>
<keyword evidence="2" id="KW-1185">Reference proteome</keyword>
<name>A0A328C7G3_9DELT</name>
<gene>
    <name evidence="1" type="ORF">DL240_06520</name>
</gene>
<comment type="caution">
    <text evidence="1">The sequence shown here is derived from an EMBL/GenBank/DDBJ whole genome shotgun (WGS) entry which is preliminary data.</text>
</comment>
<evidence type="ECO:0000313" key="1">
    <source>
        <dbReference type="EMBL" id="RAL23803.1"/>
    </source>
</evidence>
<reference evidence="1 2" key="1">
    <citation type="submission" date="2018-05" db="EMBL/GenBank/DDBJ databases">
        <title>Lujinxingia marina gen. nov. sp. nov., a new facultative anaerobic member of the class Deltaproteobacteria, and proposal of Lujinxingaceae fam. nov.</title>
        <authorList>
            <person name="Li C.-M."/>
        </authorList>
    </citation>
    <scope>NUCLEOTIDE SEQUENCE [LARGE SCALE GENOMIC DNA]</scope>
    <source>
        <strain evidence="1 2">B210</strain>
    </source>
</reference>
<dbReference type="AlphaFoldDB" id="A0A328C7G3"/>